<accession>A0A397W323</accession>
<protein>
    <submittedName>
        <fullName evidence="1">Uncharacterized protein</fullName>
    </submittedName>
</protein>
<dbReference type="OrthoDB" id="10469532at2759"/>
<evidence type="ECO:0000313" key="2">
    <source>
        <dbReference type="Proteomes" id="UP000266673"/>
    </source>
</evidence>
<reference evidence="1 2" key="1">
    <citation type="submission" date="2018-06" db="EMBL/GenBank/DDBJ databases">
        <title>Comparative genomics reveals the genomic features of Rhizophagus irregularis, R. cerebriforme, R. diaphanum and Gigaspora rosea, and their symbiotic lifestyle signature.</title>
        <authorList>
            <person name="Morin E."/>
            <person name="San Clemente H."/>
            <person name="Chen E.C.H."/>
            <person name="De La Providencia I."/>
            <person name="Hainaut M."/>
            <person name="Kuo A."/>
            <person name="Kohler A."/>
            <person name="Murat C."/>
            <person name="Tang N."/>
            <person name="Roy S."/>
            <person name="Loubradou J."/>
            <person name="Henrissat B."/>
            <person name="Grigoriev I.V."/>
            <person name="Corradi N."/>
            <person name="Roux C."/>
            <person name="Martin F.M."/>
        </authorList>
    </citation>
    <scope>NUCLEOTIDE SEQUENCE [LARGE SCALE GENOMIC DNA]</scope>
    <source>
        <strain evidence="1 2">DAOM 194757</strain>
    </source>
</reference>
<organism evidence="1 2">
    <name type="scientific">Gigaspora rosea</name>
    <dbReference type="NCBI Taxonomy" id="44941"/>
    <lineage>
        <taxon>Eukaryota</taxon>
        <taxon>Fungi</taxon>
        <taxon>Fungi incertae sedis</taxon>
        <taxon>Mucoromycota</taxon>
        <taxon>Glomeromycotina</taxon>
        <taxon>Glomeromycetes</taxon>
        <taxon>Diversisporales</taxon>
        <taxon>Gigasporaceae</taxon>
        <taxon>Gigaspora</taxon>
    </lineage>
</organism>
<dbReference type="Proteomes" id="UP000266673">
    <property type="component" value="Unassembled WGS sequence"/>
</dbReference>
<dbReference type="EMBL" id="QKWP01000045">
    <property type="protein sequence ID" value="RIB29140.1"/>
    <property type="molecule type" value="Genomic_DNA"/>
</dbReference>
<name>A0A397W323_9GLOM</name>
<keyword evidence="2" id="KW-1185">Reference proteome</keyword>
<evidence type="ECO:0000313" key="1">
    <source>
        <dbReference type="EMBL" id="RIB29140.1"/>
    </source>
</evidence>
<proteinExistence type="predicted"/>
<gene>
    <name evidence="1" type="ORF">C2G38_2156086</name>
</gene>
<sequence length="310" mass="35929">MKEHNKLKLALSNGKILYNSDNNENIYPIFKKNLPEVINYWMNSYPEIKVTLFDWKSMTIDGEYDLSKPIKLCNETIFREVMVLNIRLGIYPTSSPEKIKCVEVYTKYEFNMSVWQITVPRTHETELLENALVEGNIVANSSYNSNTFTISKNKLENLIDSWSVSYLELQETLSRWKFVDFDDDDDDDIRTNKKCRSGIIERGKNVSFIFLGIRPKSNGNKLQCFELTAKCEFVVHQLKSGIEEIGLVGRTILAIGSFGMSEYFGYLEHYVYNAITKKDVEFIQRNTIADTLAAMYISRCCPELRINWDG</sequence>
<comment type="caution">
    <text evidence="1">The sequence shown here is derived from an EMBL/GenBank/DDBJ whole genome shotgun (WGS) entry which is preliminary data.</text>
</comment>
<dbReference type="AlphaFoldDB" id="A0A397W323"/>